<reference evidence="1 2" key="1">
    <citation type="submission" date="2016-07" db="EMBL/GenBank/DDBJ databases">
        <title>Pervasive Adenine N6-methylation of Active Genes in Fungi.</title>
        <authorList>
            <consortium name="DOE Joint Genome Institute"/>
            <person name="Mondo S.J."/>
            <person name="Dannebaum R.O."/>
            <person name="Kuo R.C."/>
            <person name="Labutti K."/>
            <person name="Haridas S."/>
            <person name="Kuo A."/>
            <person name="Salamov A."/>
            <person name="Ahrendt S.R."/>
            <person name="Lipzen A."/>
            <person name="Sullivan W."/>
            <person name="Andreopoulos W.B."/>
            <person name="Clum A."/>
            <person name="Lindquist E."/>
            <person name="Daum C."/>
            <person name="Ramamoorthy G.K."/>
            <person name="Gryganskyi A."/>
            <person name="Culley D."/>
            <person name="Magnuson J.K."/>
            <person name="James T.Y."/>
            <person name="O'Malley M.A."/>
            <person name="Stajich J.E."/>
            <person name="Spatafora J.W."/>
            <person name="Visel A."/>
            <person name="Grigoriev I.V."/>
        </authorList>
    </citation>
    <scope>NUCLEOTIDE SEQUENCE [LARGE SCALE GENOMIC DNA]</scope>
    <source>
        <strain evidence="1 2">62-1032</strain>
    </source>
</reference>
<evidence type="ECO:0000313" key="1">
    <source>
        <dbReference type="EMBL" id="ORY75290.1"/>
    </source>
</evidence>
<dbReference type="AlphaFoldDB" id="A0A1Y2EUP9"/>
<dbReference type="InParanoid" id="A0A1Y2EUP9"/>
<dbReference type="Proteomes" id="UP000193467">
    <property type="component" value="Unassembled WGS sequence"/>
</dbReference>
<dbReference type="Gene3D" id="3.80.10.10">
    <property type="entry name" value="Ribonuclease Inhibitor"/>
    <property type="match status" value="1"/>
</dbReference>
<protein>
    <recommendedName>
        <fullName evidence="3">F-box domain-containing protein</fullName>
    </recommendedName>
</protein>
<dbReference type="SUPFAM" id="SSF52047">
    <property type="entry name" value="RNI-like"/>
    <property type="match status" value="1"/>
</dbReference>
<name>A0A1Y2EUP9_9BASI</name>
<dbReference type="InterPro" id="IPR032675">
    <property type="entry name" value="LRR_dom_sf"/>
</dbReference>
<evidence type="ECO:0008006" key="3">
    <source>
        <dbReference type="Google" id="ProtNLM"/>
    </source>
</evidence>
<gene>
    <name evidence="1" type="ORF">BCR35DRAFT_127809</name>
</gene>
<accession>A0A1Y2EUP9</accession>
<keyword evidence="2" id="KW-1185">Reference proteome</keyword>
<proteinExistence type="predicted"/>
<organism evidence="1 2">
    <name type="scientific">Leucosporidium creatinivorum</name>
    <dbReference type="NCBI Taxonomy" id="106004"/>
    <lineage>
        <taxon>Eukaryota</taxon>
        <taxon>Fungi</taxon>
        <taxon>Dikarya</taxon>
        <taxon>Basidiomycota</taxon>
        <taxon>Pucciniomycotina</taxon>
        <taxon>Microbotryomycetes</taxon>
        <taxon>Leucosporidiales</taxon>
        <taxon>Leucosporidium</taxon>
    </lineage>
</organism>
<sequence length="431" mass="48089">MNPLAAAALEDSWLGPMLRRTMPNLYGPPRSSNLPSFPTFPSVAPAEPTIPPSFFTATPSTPKLPLEILILIIDYATATVNQNLDRGRLAASLCLVSKPLLPYAQRMLYRTLYVDFHTFRDSYGDPGPNTESNCPLLRRTLAEAPRLVFLVRKLDIRYDAARSSLKRCAVDCRTVGDELGRLFSLPLSVRSLELDDREAYPGGPTSLLESIAEAIYSRAAWLDQLEELQMDCSGRKFARLLANLPGLRRLVVPMDLISRTGERFFLKNQAPLTAFEVGSNYFTILSQCLLNSTTSLRHLTISSSLLTDPHLKGSFSALTNLHTIHLKPSKEDGFANNDYHAVTTVLRTIPSLKTLRVASIGGVPSVLPNELKMLQLDDPYVYNRIDDLLALVRRGDHGLRTVEVRRSRGMEGARRELEEECRSRGVELRLV</sequence>
<evidence type="ECO:0000313" key="2">
    <source>
        <dbReference type="Proteomes" id="UP000193467"/>
    </source>
</evidence>
<comment type="caution">
    <text evidence="1">The sequence shown here is derived from an EMBL/GenBank/DDBJ whole genome shotgun (WGS) entry which is preliminary data.</text>
</comment>
<dbReference type="EMBL" id="MCGR01000038">
    <property type="protein sequence ID" value="ORY75290.1"/>
    <property type="molecule type" value="Genomic_DNA"/>
</dbReference>